<evidence type="ECO:0000313" key="6">
    <source>
        <dbReference type="Proteomes" id="UP001596461"/>
    </source>
</evidence>
<gene>
    <name evidence="5" type="ORF">ACFQL9_16375</name>
</gene>
<dbReference type="Proteomes" id="UP001596461">
    <property type="component" value="Unassembled WGS sequence"/>
</dbReference>
<keyword evidence="3" id="KW-0560">Oxidoreductase</keyword>
<sequence length="524" mass="57635">MRTPRDRSSLAGEDVVVIGGGFGGLSTACYLADAGADVTLLEKNEQLGGRASVLEEDGFRFDMGPSWYLMPDVFETFFGHFDREPSDYYTLSRLDPHYRIFFKDGDRVDMVPDLDANRETFESYEAGAGEAFDDYLAKSERNYDIGMEHFVYEHRDDLRDFVDPDVLRYSWGLSLIGSMQDHVEDYFDHPKLQQIMQYTLVFLGGSPHNTPALYNLMSHVDFNLGVYYPDGGIGAVVDGIVELGSELGVEYVTNAPVTAIKGQRGGFKVETAAADPAEGAVGAVADGGAAAATPTAGAGQTYYPDLVVSDADYAHTEQELLAPRKRQYDADYWESRTYAPSAYLLYMGVEGDVEELAHHTLVLPTDWDDHFAAIFDDPAWPDDPAYYLCVPSKTDDTVAPEGHSNLFVLVPIAAGLEDTPELRSQYRQLVLDDIADNTGVDLRDRLVYEREFCVDDFAGRYNSMKGSALGLAHTLRQTAPFRPGHESSKVDGLYFTGSTTTPGIGVPMCLISGLLTAEVMGEPS</sequence>
<keyword evidence="6" id="KW-1185">Reference proteome</keyword>
<dbReference type="GO" id="GO:0016117">
    <property type="term" value="P:carotenoid biosynthetic process"/>
    <property type="evidence" value="ECO:0007669"/>
    <property type="project" value="UniProtKB-KW"/>
</dbReference>
<comment type="pathway">
    <text evidence="1">Carotenoid biosynthesis.</text>
</comment>
<dbReference type="SUPFAM" id="SSF51905">
    <property type="entry name" value="FAD/NAD(P)-binding domain"/>
    <property type="match status" value="1"/>
</dbReference>
<dbReference type="PANTHER" id="PTHR43734">
    <property type="entry name" value="PHYTOENE DESATURASE"/>
    <property type="match status" value="1"/>
</dbReference>
<comment type="caution">
    <text evidence="5">The sequence shown here is derived from an EMBL/GenBank/DDBJ whole genome shotgun (WGS) entry which is preliminary data.</text>
</comment>
<evidence type="ECO:0000259" key="4">
    <source>
        <dbReference type="Pfam" id="PF01593"/>
    </source>
</evidence>
<dbReference type="GeneID" id="81123734"/>
<dbReference type="Gene3D" id="3.50.50.60">
    <property type="entry name" value="FAD/NAD(P)-binding domain"/>
    <property type="match status" value="2"/>
</dbReference>
<dbReference type="Pfam" id="PF01593">
    <property type="entry name" value="Amino_oxidase"/>
    <property type="match status" value="2"/>
</dbReference>
<dbReference type="RefSeq" id="WP_284031921.1">
    <property type="nucleotide sequence ID" value="NZ_CP126154.1"/>
</dbReference>
<dbReference type="EMBL" id="JBHTAH010000020">
    <property type="protein sequence ID" value="MFC7071222.1"/>
    <property type="molecule type" value="Genomic_DNA"/>
</dbReference>
<dbReference type="InterPro" id="IPR002937">
    <property type="entry name" value="Amino_oxidase"/>
</dbReference>
<name>A0ABD5WD96_9EURY</name>
<proteinExistence type="predicted"/>
<dbReference type="InterPro" id="IPR036188">
    <property type="entry name" value="FAD/NAD-bd_sf"/>
</dbReference>
<feature type="domain" description="Amine oxidase" evidence="4">
    <location>
        <begin position="23"/>
        <end position="275"/>
    </location>
</feature>
<organism evidence="5 6">
    <name type="scientific">Halobaculum lipolyticum</name>
    <dbReference type="NCBI Taxonomy" id="3032001"/>
    <lineage>
        <taxon>Archaea</taxon>
        <taxon>Methanobacteriati</taxon>
        <taxon>Methanobacteriota</taxon>
        <taxon>Stenosarchaea group</taxon>
        <taxon>Halobacteria</taxon>
        <taxon>Halobacteriales</taxon>
        <taxon>Haloferacaceae</taxon>
        <taxon>Halobaculum</taxon>
    </lineage>
</organism>
<evidence type="ECO:0000256" key="3">
    <source>
        <dbReference type="ARBA" id="ARBA00023002"/>
    </source>
</evidence>
<reference evidence="5 6" key="1">
    <citation type="journal article" date="2019" name="Int. J. Syst. Evol. Microbiol.">
        <title>The Global Catalogue of Microorganisms (GCM) 10K type strain sequencing project: providing services to taxonomists for standard genome sequencing and annotation.</title>
        <authorList>
            <consortium name="The Broad Institute Genomics Platform"/>
            <consortium name="The Broad Institute Genome Sequencing Center for Infectious Disease"/>
            <person name="Wu L."/>
            <person name="Ma J."/>
        </authorList>
    </citation>
    <scope>NUCLEOTIDE SEQUENCE [LARGE SCALE GENOMIC DNA]</scope>
    <source>
        <strain evidence="5 6">DT31</strain>
    </source>
</reference>
<dbReference type="NCBIfam" id="TIGR02734">
    <property type="entry name" value="crtI_fam"/>
    <property type="match status" value="1"/>
</dbReference>
<dbReference type="GO" id="GO:0016491">
    <property type="term" value="F:oxidoreductase activity"/>
    <property type="evidence" value="ECO:0007669"/>
    <property type="project" value="UniProtKB-KW"/>
</dbReference>
<accession>A0ABD5WD96</accession>
<evidence type="ECO:0000256" key="1">
    <source>
        <dbReference type="ARBA" id="ARBA00004829"/>
    </source>
</evidence>
<dbReference type="PANTHER" id="PTHR43734:SF1">
    <property type="entry name" value="PHYTOENE DESATURASE"/>
    <property type="match status" value="1"/>
</dbReference>
<protein>
    <submittedName>
        <fullName evidence="5">Phytoene desaturase family protein</fullName>
    </submittedName>
</protein>
<evidence type="ECO:0000256" key="2">
    <source>
        <dbReference type="ARBA" id="ARBA00022746"/>
    </source>
</evidence>
<dbReference type="InterPro" id="IPR014105">
    <property type="entry name" value="Carotenoid/retinoid_OxRdtase"/>
</dbReference>
<dbReference type="PROSITE" id="PS51257">
    <property type="entry name" value="PROKAR_LIPOPROTEIN"/>
    <property type="match status" value="1"/>
</dbReference>
<evidence type="ECO:0000313" key="5">
    <source>
        <dbReference type="EMBL" id="MFC7071222.1"/>
    </source>
</evidence>
<dbReference type="AlphaFoldDB" id="A0ABD5WD96"/>
<feature type="domain" description="Amine oxidase" evidence="4">
    <location>
        <begin position="379"/>
        <end position="519"/>
    </location>
</feature>
<keyword evidence="2" id="KW-0125">Carotenoid biosynthesis</keyword>